<reference evidence="1 2" key="1">
    <citation type="submission" date="2020-08" db="EMBL/GenBank/DDBJ databases">
        <title>Genomic Encyclopedia of Type Strains, Phase IV (KMG-IV): sequencing the most valuable type-strain genomes for metagenomic binning, comparative biology and taxonomic classification.</title>
        <authorList>
            <person name="Goeker M."/>
        </authorList>
    </citation>
    <scope>NUCLEOTIDE SEQUENCE [LARGE SCALE GENOMIC DNA]</scope>
    <source>
        <strain evidence="1 2">DSM 101791</strain>
    </source>
</reference>
<accession>A0A7W8LQ35</accession>
<sequence length="62" mass="6839">MNKQELIKWLRTAPQDPQDAGAKILEGERSPEHRTLAQTVAGLKHVGPALHTPHPDEAELLP</sequence>
<dbReference type="EMBL" id="JACHFN010000005">
    <property type="protein sequence ID" value="MBB5234232.1"/>
    <property type="molecule type" value="Genomic_DNA"/>
</dbReference>
<comment type="caution">
    <text evidence="1">The sequence shown here is derived from an EMBL/GenBank/DDBJ whole genome shotgun (WGS) entry which is preliminary data.</text>
</comment>
<keyword evidence="2" id="KW-1185">Reference proteome</keyword>
<evidence type="ECO:0000313" key="1">
    <source>
        <dbReference type="EMBL" id="MBB5234232.1"/>
    </source>
</evidence>
<dbReference type="RefSeq" id="WP_184027808.1">
    <property type="nucleotide sequence ID" value="NZ_JACHFN010000005.1"/>
</dbReference>
<evidence type="ECO:0000313" key="2">
    <source>
        <dbReference type="Proteomes" id="UP000525389"/>
    </source>
</evidence>
<dbReference type="Proteomes" id="UP000525389">
    <property type="component" value="Unassembled WGS sequence"/>
</dbReference>
<name>A0A7W8LQ35_9DEIO</name>
<protein>
    <submittedName>
        <fullName evidence="1">Uncharacterized protein</fullName>
    </submittedName>
</protein>
<gene>
    <name evidence="1" type="ORF">HNQ09_001670</name>
</gene>
<organism evidence="1 2">
    <name type="scientific">Deinococcus budaensis</name>
    <dbReference type="NCBI Taxonomy" id="1665626"/>
    <lineage>
        <taxon>Bacteria</taxon>
        <taxon>Thermotogati</taxon>
        <taxon>Deinococcota</taxon>
        <taxon>Deinococci</taxon>
        <taxon>Deinococcales</taxon>
        <taxon>Deinococcaceae</taxon>
        <taxon>Deinococcus</taxon>
    </lineage>
</organism>
<proteinExistence type="predicted"/>
<dbReference type="AlphaFoldDB" id="A0A7W8LQ35"/>